<protein>
    <submittedName>
        <fullName evidence="2">Hemerythrin domain-containing protein</fullName>
    </submittedName>
</protein>
<accession>A0A427SV58</accession>
<gene>
    <name evidence="2" type="ORF">EIY87_44460</name>
</gene>
<evidence type="ECO:0000313" key="2">
    <source>
        <dbReference type="EMBL" id="RSD07846.1"/>
    </source>
</evidence>
<evidence type="ECO:0000313" key="3">
    <source>
        <dbReference type="Proteomes" id="UP000267081"/>
    </source>
</evidence>
<name>A0A427SV58_9PSEU</name>
<dbReference type="Pfam" id="PF01814">
    <property type="entry name" value="Hemerythrin"/>
    <property type="match status" value="1"/>
</dbReference>
<dbReference type="OrthoDB" id="9793637at2"/>
<dbReference type="AlphaFoldDB" id="A0A427SV58"/>
<dbReference type="Proteomes" id="UP000267081">
    <property type="component" value="Unassembled WGS sequence"/>
</dbReference>
<dbReference type="EMBL" id="RSEC01000063">
    <property type="protein sequence ID" value="RSD07846.1"/>
    <property type="molecule type" value="Genomic_DNA"/>
</dbReference>
<dbReference type="PANTHER" id="PTHR35585:SF1">
    <property type="entry name" value="HHE DOMAIN PROTEIN (AFU_ORTHOLOGUE AFUA_4G00730)"/>
    <property type="match status" value="1"/>
</dbReference>
<comment type="caution">
    <text evidence="2">The sequence shown here is derived from an EMBL/GenBank/DDBJ whole genome shotgun (WGS) entry which is preliminary data.</text>
</comment>
<dbReference type="PANTHER" id="PTHR35585">
    <property type="entry name" value="HHE DOMAIN PROTEIN (AFU_ORTHOLOGUE AFUA_4G00730)"/>
    <property type="match status" value="1"/>
</dbReference>
<reference evidence="2 3" key="1">
    <citation type="submission" date="2018-12" db="EMBL/GenBank/DDBJ databases">
        <title>Amycolatopsis eburnea sp. nov. actinomycete associate with arbuscular mycorrhiza fungal spore.</title>
        <authorList>
            <person name="Lumyong S."/>
            <person name="Chaiya L."/>
        </authorList>
    </citation>
    <scope>NUCLEOTIDE SEQUENCE [LARGE SCALE GENOMIC DNA]</scope>
    <source>
        <strain evidence="2 3">GLM-1</strain>
    </source>
</reference>
<dbReference type="InterPro" id="IPR012312">
    <property type="entry name" value="Hemerythrin-like"/>
</dbReference>
<organism evidence="2 3">
    <name type="scientific">Amycolatopsis eburnea</name>
    <dbReference type="NCBI Taxonomy" id="2267691"/>
    <lineage>
        <taxon>Bacteria</taxon>
        <taxon>Bacillati</taxon>
        <taxon>Actinomycetota</taxon>
        <taxon>Actinomycetes</taxon>
        <taxon>Pseudonocardiales</taxon>
        <taxon>Pseudonocardiaceae</taxon>
        <taxon>Amycolatopsis</taxon>
    </lineage>
</organism>
<keyword evidence="3" id="KW-1185">Reference proteome</keyword>
<proteinExistence type="predicted"/>
<dbReference type="RefSeq" id="WP_125316116.1">
    <property type="nucleotide sequence ID" value="NZ_RSEC01000063.1"/>
</dbReference>
<evidence type="ECO:0000259" key="1">
    <source>
        <dbReference type="Pfam" id="PF01814"/>
    </source>
</evidence>
<sequence>MNGSQPATDLTIVLAGDHRELDRLCTELELGQGSPENRKDLSDHLIAELVRHAVAEEHFLDGDGDLAEADRLMRQLEGAGPQETRFERLLGGLIRAVRRHVRGEGPAAVTEVRRRCSPERRAELGRVVLETRETTATLPHPDLADRVQPGERLWPGPGFVDRARNALVRPGHGENAPASG</sequence>
<feature type="domain" description="Hemerythrin-like" evidence="1">
    <location>
        <begin position="13"/>
        <end position="104"/>
    </location>
</feature>